<dbReference type="AlphaFoldDB" id="A0A9D4EHA1"/>
<gene>
    <name evidence="2" type="ORF">DPMN_158443</name>
</gene>
<comment type="caution">
    <text evidence="2">The sequence shown here is derived from an EMBL/GenBank/DDBJ whole genome shotgun (WGS) entry which is preliminary data.</text>
</comment>
<keyword evidence="1" id="KW-1133">Transmembrane helix</keyword>
<keyword evidence="1" id="KW-0812">Transmembrane</keyword>
<proteinExistence type="predicted"/>
<dbReference type="EMBL" id="JAIWYP010000008">
    <property type="protein sequence ID" value="KAH3780624.1"/>
    <property type="molecule type" value="Genomic_DNA"/>
</dbReference>
<accession>A0A9D4EHA1</accession>
<evidence type="ECO:0000256" key="1">
    <source>
        <dbReference type="SAM" id="Phobius"/>
    </source>
</evidence>
<evidence type="ECO:0000313" key="2">
    <source>
        <dbReference type="EMBL" id="KAH3780624.1"/>
    </source>
</evidence>
<keyword evidence="3" id="KW-1185">Reference proteome</keyword>
<dbReference type="Proteomes" id="UP000828390">
    <property type="component" value="Unassembled WGS sequence"/>
</dbReference>
<reference evidence="2" key="2">
    <citation type="submission" date="2020-11" db="EMBL/GenBank/DDBJ databases">
        <authorList>
            <person name="McCartney M.A."/>
            <person name="Auch B."/>
            <person name="Kono T."/>
            <person name="Mallez S."/>
            <person name="Becker A."/>
            <person name="Gohl D.M."/>
            <person name="Silverstein K.A.T."/>
            <person name="Koren S."/>
            <person name="Bechman K.B."/>
            <person name="Herman A."/>
            <person name="Abrahante J.E."/>
            <person name="Garbe J."/>
        </authorList>
    </citation>
    <scope>NUCLEOTIDE SEQUENCE</scope>
    <source>
        <strain evidence="2">Duluth1</strain>
        <tissue evidence="2">Whole animal</tissue>
    </source>
</reference>
<feature type="transmembrane region" description="Helical" evidence="1">
    <location>
        <begin position="33"/>
        <end position="55"/>
    </location>
</feature>
<sequence length="74" mass="8640">MNTMDVLWLLLQMQSFQFGFLVVDHRVIGEHILFHIIHFLGLRLGAGWCLHLLLFKKTHAIAAITGDLYQYVKF</sequence>
<protein>
    <submittedName>
        <fullName evidence="2">Uncharacterized protein</fullName>
    </submittedName>
</protein>
<evidence type="ECO:0000313" key="3">
    <source>
        <dbReference type="Proteomes" id="UP000828390"/>
    </source>
</evidence>
<keyword evidence="1" id="KW-0472">Membrane</keyword>
<reference evidence="2" key="1">
    <citation type="journal article" date="2019" name="bioRxiv">
        <title>The Genome of the Zebra Mussel, Dreissena polymorpha: A Resource for Invasive Species Research.</title>
        <authorList>
            <person name="McCartney M.A."/>
            <person name="Auch B."/>
            <person name="Kono T."/>
            <person name="Mallez S."/>
            <person name="Zhang Y."/>
            <person name="Obille A."/>
            <person name="Becker A."/>
            <person name="Abrahante J.E."/>
            <person name="Garbe J."/>
            <person name="Badalamenti J.P."/>
            <person name="Herman A."/>
            <person name="Mangelson H."/>
            <person name="Liachko I."/>
            <person name="Sullivan S."/>
            <person name="Sone E.D."/>
            <person name="Koren S."/>
            <person name="Silverstein K.A.T."/>
            <person name="Beckman K.B."/>
            <person name="Gohl D.M."/>
        </authorList>
    </citation>
    <scope>NUCLEOTIDE SEQUENCE</scope>
    <source>
        <strain evidence="2">Duluth1</strain>
        <tissue evidence="2">Whole animal</tissue>
    </source>
</reference>
<name>A0A9D4EHA1_DREPO</name>
<organism evidence="2 3">
    <name type="scientific">Dreissena polymorpha</name>
    <name type="common">Zebra mussel</name>
    <name type="synonym">Mytilus polymorpha</name>
    <dbReference type="NCBI Taxonomy" id="45954"/>
    <lineage>
        <taxon>Eukaryota</taxon>
        <taxon>Metazoa</taxon>
        <taxon>Spiralia</taxon>
        <taxon>Lophotrochozoa</taxon>
        <taxon>Mollusca</taxon>
        <taxon>Bivalvia</taxon>
        <taxon>Autobranchia</taxon>
        <taxon>Heteroconchia</taxon>
        <taxon>Euheterodonta</taxon>
        <taxon>Imparidentia</taxon>
        <taxon>Neoheterodontei</taxon>
        <taxon>Myida</taxon>
        <taxon>Dreissenoidea</taxon>
        <taxon>Dreissenidae</taxon>
        <taxon>Dreissena</taxon>
    </lineage>
</organism>